<accession>A0ABD3EUD6</accession>
<evidence type="ECO:0000313" key="3">
    <source>
        <dbReference type="Proteomes" id="UP001632037"/>
    </source>
</evidence>
<dbReference type="PANTHER" id="PTHR34409">
    <property type="entry name" value="SET DOMAIN-CONTAINING PROTEIN"/>
    <property type="match status" value="1"/>
</dbReference>
<dbReference type="Proteomes" id="UP001632037">
    <property type="component" value="Unassembled WGS sequence"/>
</dbReference>
<feature type="domain" description="DUF6818" evidence="1">
    <location>
        <begin position="31"/>
        <end position="108"/>
    </location>
</feature>
<reference evidence="2 3" key="1">
    <citation type="submission" date="2024-09" db="EMBL/GenBank/DDBJ databases">
        <title>Genome sequencing and assembly of Phytophthora oleae, isolate VK10A, causative agent of rot of olive drupes.</title>
        <authorList>
            <person name="Conti Taguali S."/>
            <person name="Riolo M."/>
            <person name="La Spada F."/>
            <person name="Cacciola S.O."/>
            <person name="Dionisio G."/>
        </authorList>
    </citation>
    <scope>NUCLEOTIDE SEQUENCE [LARGE SCALE GENOMIC DNA]</scope>
    <source>
        <strain evidence="2 3">VK10A</strain>
    </source>
</reference>
<keyword evidence="3" id="KW-1185">Reference proteome</keyword>
<dbReference type="InterPro" id="IPR049203">
    <property type="entry name" value="DUF6818"/>
</dbReference>
<organism evidence="2 3">
    <name type="scientific">Phytophthora oleae</name>
    <dbReference type="NCBI Taxonomy" id="2107226"/>
    <lineage>
        <taxon>Eukaryota</taxon>
        <taxon>Sar</taxon>
        <taxon>Stramenopiles</taxon>
        <taxon>Oomycota</taxon>
        <taxon>Peronosporomycetes</taxon>
        <taxon>Peronosporales</taxon>
        <taxon>Peronosporaceae</taxon>
        <taxon>Phytophthora</taxon>
    </lineage>
</organism>
<gene>
    <name evidence="2" type="ORF">V7S43_018547</name>
</gene>
<evidence type="ECO:0000313" key="2">
    <source>
        <dbReference type="EMBL" id="KAL3656644.1"/>
    </source>
</evidence>
<name>A0ABD3EUD6_9STRA</name>
<dbReference type="AlphaFoldDB" id="A0ABD3EUD6"/>
<sequence>MAPRRGRRVGYSNYSVQEQLLLCSAIGIVMPLGRNTWEQVARIYNNQRKSTWLEREHDLLKRKFRNLYKKPKPSGNNGEKVAPRLKAVLWAHELHHNIEKRGGAQDFTMGATKERMTSYLLGI</sequence>
<comment type="caution">
    <text evidence="2">The sequence shown here is derived from an EMBL/GenBank/DDBJ whole genome shotgun (WGS) entry which is preliminary data.</text>
</comment>
<dbReference type="PANTHER" id="PTHR34409:SF1">
    <property type="entry name" value="MYB-LIKE DOMAIN-CONTAINING PROTEIN"/>
    <property type="match status" value="1"/>
</dbReference>
<proteinExistence type="predicted"/>
<dbReference type="Pfam" id="PF20681">
    <property type="entry name" value="DUF6818"/>
    <property type="match status" value="1"/>
</dbReference>
<dbReference type="EMBL" id="JBIMZQ010000077">
    <property type="protein sequence ID" value="KAL3656644.1"/>
    <property type="molecule type" value="Genomic_DNA"/>
</dbReference>
<protein>
    <recommendedName>
        <fullName evidence="1">DUF6818 domain-containing protein</fullName>
    </recommendedName>
</protein>
<evidence type="ECO:0000259" key="1">
    <source>
        <dbReference type="Pfam" id="PF20681"/>
    </source>
</evidence>